<accession>A0A382U218</accession>
<evidence type="ECO:0000256" key="4">
    <source>
        <dbReference type="ARBA" id="ARBA00022692"/>
    </source>
</evidence>
<organism evidence="8">
    <name type="scientific">marine metagenome</name>
    <dbReference type="NCBI Taxonomy" id="408172"/>
    <lineage>
        <taxon>unclassified sequences</taxon>
        <taxon>metagenomes</taxon>
        <taxon>ecological metagenomes</taxon>
    </lineage>
</organism>
<evidence type="ECO:0000256" key="1">
    <source>
        <dbReference type="ARBA" id="ARBA00004651"/>
    </source>
</evidence>
<dbReference type="GO" id="GO:0005283">
    <property type="term" value="F:amino acid:sodium symporter activity"/>
    <property type="evidence" value="ECO:0007669"/>
    <property type="project" value="InterPro"/>
</dbReference>
<evidence type="ECO:0008006" key="9">
    <source>
        <dbReference type="Google" id="ProtNLM"/>
    </source>
</evidence>
<dbReference type="EMBL" id="UINC01140567">
    <property type="protein sequence ID" value="SVD27791.1"/>
    <property type="molecule type" value="Genomic_DNA"/>
</dbReference>
<evidence type="ECO:0000256" key="5">
    <source>
        <dbReference type="ARBA" id="ARBA00022989"/>
    </source>
</evidence>
<dbReference type="PANTHER" id="PTHR30330:SF3">
    <property type="entry name" value="TRANSCRIPTIONAL REGULATOR, LRP FAMILY"/>
    <property type="match status" value="1"/>
</dbReference>
<keyword evidence="4 7" id="KW-0812">Transmembrane</keyword>
<protein>
    <recommendedName>
        <fullName evidence="9">Sodium:alanine symporter family protein</fullName>
    </recommendedName>
</protein>
<keyword evidence="2" id="KW-0813">Transport</keyword>
<keyword evidence="3" id="KW-1003">Cell membrane</keyword>
<evidence type="ECO:0000256" key="7">
    <source>
        <dbReference type="SAM" id="Phobius"/>
    </source>
</evidence>
<dbReference type="PANTHER" id="PTHR30330">
    <property type="entry name" value="AGSS FAMILY TRANSPORTER, SODIUM-ALANINE"/>
    <property type="match status" value="1"/>
</dbReference>
<evidence type="ECO:0000256" key="6">
    <source>
        <dbReference type="ARBA" id="ARBA00023136"/>
    </source>
</evidence>
<dbReference type="GO" id="GO:0005886">
    <property type="term" value="C:plasma membrane"/>
    <property type="evidence" value="ECO:0007669"/>
    <property type="project" value="UniProtKB-SubCell"/>
</dbReference>
<reference evidence="8" key="1">
    <citation type="submission" date="2018-05" db="EMBL/GenBank/DDBJ databases">
        <authorList>
            <person name="Lanie J.A."/>
            <person name="Ng W.-L."/>
            <person name="Kazmierczak K.M."/>
            <person name="Andrzejewski T.M."/>
            <person name="Davidsen T.M."/>
            <person name="Wayne K.J."/>
            <person name="Tettelin H."/>
            <person name="Glass J.I."/>
            <person name="Rusch D."/>
            <person name="Podicherti R."/>
            <person name="Tsui H.-C.T."/>
            <person name="Winkler M.E."/>
        </authorList>
    </citation>
    <scope>NUCLEOTIDE SEQUENCE</scope>
</reference>
<dbReference type="InterPro" id="IPR001463">
    <property type="entry name" value="Na/Ala_symport"/>
</dbReference>
<name>A0A382U218_9ZZZZ</name>
<gene>
    <name evidence="8" type="ORF">METZ01_LOCUS380645</name>
</gene>
<evidence type="ECO:0000256" key="2">
    <source>
        <dbReference type="ARBA" id="ARBA00022448"/>
    </source>
</evidence>
<proteinExistence type="predicted"/>
<keyword evidence="5 7" id="KW-1133">Transmembrane helix</keyword>
<comment type="subcellular location">
    <subcellularLocation>
        <location evidence="1">Cell membrane</location>
        <topology evidence="1">Multi-pass membrane protein</topology>
    </subcellularLocation>
</comment>
<keyword evidence="6 7" id="KW-0472">Membrane</keyword>
<feature type="transmembrane region" description="Helical" evidence="7">
    <location>
        <begin position="20"/>
        <end position="40"/>
    </location>
</feature>
<feature type="non-terminal residue" evidence="8">
    <location>
        <position position="75"/>
    </location>
</feature>
<sequence>MNIATEPLTVAKILESVAGWLWGMPLLVLLIGGGLYFTIYSRFVPFLYLRHSIQILRGKFSDPNDPGEINHFQAL</sequence>
<evidence type="ECO:0000256" key="3">
    <source>
        <dbReference type="ARBA" id="ARBA00022475"/>
    </source>
</evidence>
<evidence type="ECO:0000313" key="8">
    <source>
        <dbReference type="EMBL" id="SVD27791.1"/>
    </source>
</evidence>
<dbReference type="AlphaFoldDB" id="A0A382U218"/>